<proteinExistence type="inferred from homology"/>
<dbReference type="Proteomes" id="UP000076532">
    <property type="component" value="Unassembled WGS sequence"/>
</dbReference>
<dbReference type="STRING" id="436010.A0A166W6G6"/>
<dbReference type="AlphaFoldDB" id="A0A166W6G6"/>
<accession>A0A166W6G6</accession>
<dbReference type="Pfam" id="PF07970">
    <property type="entry name" value="COPIIcoated_ERV"/>
    <property type="match status" value="1"/>
</dbReference>
<dbReference type="InterPro" id="IPR043154">
    <property type="entry name" value="Sec-1-like_dom1"/>
</dbReference>
<feature type="domain" description="Endoplasmic reticulum vesicle transporter N-terminal" evidence="3">
    <location>
        <begin position="593"/>
        <end position="673"/>
    </location>
</feature>
<dbReference type="Gene3D" id="3.40.50.2060">
    <property type="match status" value="1"/>
</dbReference>
<dbReference type="EMBL" id="KV417482">
    <property type="protein sequence ID" value="KZP33437.1"/>
    <property type="molecule type" value="Genomic_DNA"/>
</dbReference>
<dbReference type="InterPro" id="IPR036045">
    <property type="entry name" value="Sec1-like_sf"/>
</dbReference>
<dbReference type="Gene3D" id="3.90.830.10">
    <property type="entry name" value="Syntaxin Binding Protein 1, Chain A, domain 2"/>
    <property type="match status" value="1"/>
</dbReference>
<dbReference type="Pfam" id="PF00995">
    <property type="entry name" value="Sec1"/>
    <property type="match status" value="1"/>
</dbReference>
<evidence type="ECO:0000313" key="4">
    <source>
        <dbReference type="EMBL" id="KZP33437.1"/>
    </source>
</evidence>
<dbReference type="InterPro" id="IPR027482">
    <property type="entry name" value="Sec1-like_dom2"/>
</dbReference>
<reference evidence="4 5" key="1">
    <citation type="journal article" date="2016" name="Mol. Biol. Evol.">
        <title>Comparative Genomics of Early-Diverging Mushroom-Forming Fungi Provides Insights into the Origins of Lignocellulose Decay Capabilities.</title>
        <authorList>
            <person name="Nagy L.G."/>
            <person name="Riley R."/>
            <person name="Tritt A."/>
            <person name="Adam C."/>
            <person name="Daum C."/>
            <person name="Floudas D."/>
            <person name="Sun H."/>
            <person name="Yadav J.S."/>
            <person name="Pangilinan J."/>
            <person name="Larsson K.H."/>
            <person name="Matsuura K."/>
            <person name="Barry K."/>
            <person name="Labutti K."/>
            <person name="Kuo R."/>
            <person name="Ohm R.A."/>
            <person name="Bhattacharya S.S."/>
            <person name="Shirouzu T."/>
            <person name="Yoshinaga Y."/>
            <person name="Martin F.M."/>
            <person name="Grigoriev I.V."/>
            <person name="Hibbett D.S."/>
        </authorList>
    </citation>
    <scope>NUCLEOTIDE SEQUENCE [LARGE SCALE GENOMIC DNA]</scope>
    <source>
        <strain evidence="4 5">CBS 109695</strain>
    </source>
</reference>
<dbReference type="Gene3D" id="3.40.50.1910">
    <property type="match status" value="1"/>
</dbReference>
<feature type="domain" description="Endoplasmic reticulum vesicle transporter C-terminal" evidence="2">
    <location>
        <begin position="719"/>
        <end position="969"/>
    </location>
</feature>
<dbReference type="InterPro" id="IPR001619">
    <property type="entry name" value="Sec1-like"/>
</dbReference>
<evidence type="ECO:0000259" key="3">
    <source>
        <dbReference type="Pfam" id="PF13850"/>
    </source>
</evidence>
<evidence type="ECO:0000256" key="1">
    <source>
        <dbReference type="ARBA" id="ARBA00009884"/>
    </source>
</evidence>
<keyword evidence="5" id="KW-1185">Reference proteome</keyword>
<dbReference type="PANTHER" id="PTHR11679">
    <property type="entry name" value="VESICLE PROTEIN SORTING-ASSOCIATED"/>
    <property type="match status" value="1"/>
</dbReference>
<gene>
    <name evidence="4" type="ORF">FIBSPDRAFT_915977</name>
</gene>
<comment type="similarity">
    <text evidence="1">Belongs to the STXBP/unc-18/SEC1 family.</text>
</comment>
<dbReference type="GO" id="GO:0016192">
    <property type="term" value="P:vesicle-mediated transport"/>
    <property type="evidence" value="ECO:0007669"/>
    <property type="project" value="InterPro"/>
</dbReference>
<dbReference type="Gene3D" id="1.25.40.60">
    <property type="match status" value="1"/>
</dbReference>
<sequence length="990" mass="109692">MDVVKAVETYITRLVSVPSAMKVLLLDTHTTPIVSLSSTQSTLLSHQVYLTDRIDNQKRDRMPHMKCVCFLQPSEDSLEALEAELREPKYGEYYLYFSNILSKAAIERLAEMDEYEVVREVQEHFADYSPLLPALFSLNHTPSSSRPLYGSTPNSWDPKALELAVRGITAVLLSLKKKPVIRYEKMSGMAKKLGVEIQHRIQTESTLFDFRLTQVPPLLLILDRRNDPVTPLLSQWTYQAMVHELLGIQNGRVDLSLVPDIGSELSEITLTPATDPFFAAHYLATFGDLGTSLKSYVQSYQSRSLAQSPSSINSISDMKRFVEEYPEFRKLGGNVSKHVALVGELSRIVGRDKLLEAGEVEQGLATSSGGDYRDVQAILIDPAVPAWGKLRIVTLYALRYQKTQTTNIASLIKLMLENGVSREDARLVYVVLNMAGSDQRQDDLFSTESLLAKGRSALKGLKGVENVYTQHTPHLTQTLENLFRGRLKDTSYPFLEGAGLNASLQRPQDVIVFMIGGTTYEEARTITMLNQETGGSSAGIRLLLGGTCVHNSSTFLEMVRSAATNFPAAVYEPPPESASTAPALNLNLGGVNTMEDVKVKTRTGAFLTLVAAAIILTFTSMEFFDYRRINMDTSLIVDKSRGEKLTVTMNVTFPRVPCYLLSLDVMDISGETQRDITHNIVKTRLSETGERVSSTRSSDLQNEVDKMNSDKPADYCGSCYGGTPNGDTGCCNTCDEVRESYVNRGWSFSNPDGIEQCMNEGWSEKLKEQASEGCNISGRLRVNKVIGNIHLSPGKSFQSSSRNIYELVPYLRNDGNRHDFSHTIHQFAFLGDDELNHRKRKTSIEMKQKLDLMTNPLDGSIATTAKSQYMFQYFLKVVSTEYVNLAGSKVRGHQYSATQFERDLTNAGDQKDHGVAIQHGVQGLPGAFFNFEISPILVVHQEIRQSFAHFITSTCAIVGGVLTVTSLLDGVLFAAGRSLKNSGVSGGKLM</sequence>
<organism evidence="4 5">
    <name type="scientific">Athelia psychrophila</name>
    <dbReference type="NCBI Taxonomy" id="1759441"/>
    <lineage>
        <taxon>Eukaryota</taxon>
        <taxon>Fungi</taxon>
        <taxon>Dikarya</taxon>
        <taxon>Basidiomycota</taxon>
        <taxon>Agaricomycotina</taxon>
        <taxon>Agaricomycetes</taxon>
        <taxon>Agaricomycetidae</taxon>
        <taxon>Atheliales</taxon>
        <taxon>Atheliaceae</taxon>
        <taxon>Athelia</taxon>
    </lineage>
</organism>
<dbReference type="Pfam" id="PF13850">
    <property type="entry name" value="ERGIC_N"/>
    <property type="match status" value="1"/>
</dbReference>
<name>A0A166W6G6_9AGAM</name>
<evidence type="ECO:0000259" key="2">
    <source>
        <dbReference type="Pfam" id="PF07970"/>
    </source>
</evidence>
<protein>
    <submittedName>
        <fullName evidence="4">Sec1-like protein</fullName>
    </submittedName>
</protein>
<evidence type="ECO:0000313" key="5">
    <source>
        <dbReference type="Proteomes" id="UP000076532"/>
    </source>
</evidence>
<dbReference type="InterPro" id="IPR039542">
    <property type="entry name" value="Erv_N"/>
</dbReference>
<dbReference type="InterPro" id="IPR043127">
    <property type="entry name" value="Sec-1-like_dom3a"/>
</dbReference>
<dbReference type="InterPro" id="IPR012936">
    <property type="entry name" value="Erv_C"/>
</dbReference>
<dbReference type="SUPFAM" id="SSF56815">
    <property type="entry name" value="Sec1/munc18-like (SM) proteins"/>
    <property type="match status" value="1"/>
</dbReference>
<dbReference type="OrthoDB" id="10266265at2759"/>